<feature type="signal peptide" evidence="1">
    <location>
        <begin position="1"/>
        <end position="24"/>
    </location>
</feature>
<dbReference type="RefSeq" id="XP_045285135.1">
    <property type="nucleotide sequence ID" value="XM_045434344.1"/>
</dbReference>
<dbReference type="InParanoid" id="C0NVW5"/>
<name>C0NVW5_AJECG</name>
<organism evidence="2 3">
    <name type="scientific">Ajellomyces capsulatus (strain G186AR / H82 / ATCC MYA-2454 / RMSCC 2432)</name>
    <name type="common">Darling's disease fungus</name>
    <name type="synonym">Histoplasma capsulatum</name>
    <dbReference type="NCBI Taxonomy" id="447093"/>
    <lineage>
        <taxon>Eukaryota</taxon>
        <taxon>Fungi</taxon>
        <taxon>Dikarya</taxon>
        <taxon>Ascomycota</taxon>
        <taxon>Pezizomycotina</taxon>
        <taxon>Eurotiomycetes</taxon>
        <taxon>Eurotiomycetidae</taxon>
        <taxon>Onygenales</taxon>
        <taxon>Ajellomycetaceae</taxon>
        <taxon>Histoplasma</taxon>
    </lineage>
</organism>
<proteinExistence type="predicted"/>
<gene>
    <name evidence="2" type="ORF">HCBG_07295</name>
</gene>
<evidence type="ECO:0000313" key="2">
    <source>
        <dbReference type="EMBL" id="EEH04654.1"/>
    </source>
</evidence>
<keyword evidence="3" id="KW-1185">Reference proteome</keyword>
<dbReference type="GeneID" id="69040311"/>
<dbReference type="AlphaFoldDB" id="C0NVW5"/>
<keyword evidence="1" id="KW-0732">Signal</keyword>
<feature type="chain" id="PRO_5002901425" evidence="1">
    <location>
        <begin position="25"/>
        <end position="73"/>
    </location>
</feature>
<dbReference type="Proteomes" id="UP000001631">
    <property type="component" value="Unassembled WGS sequence"/>
</dbReference>
<evidence type="ECO:0000313" key="3">
    <source>
        <dbReference type="Proteomes" id="UP000001631"/>
    </source>
</evidence>
<sequence>MAGAYLAVWFVCLISPGPEFPALASSRYDGRIQSPYQPALGVDQMEHLLPGASTGWLRHPSGPMKQAQEASLA</sequence>
<dbReference type="HOGENOM" id="CLU_2704269_0_0_1"/>
<dbReference type="EMBL" id="GG663373">
    <property type="protein sequence ID" value="EEH04654.1"/>
    <property type="molecule type" value="Genomic_DNA"/>
</dbReference>
<reference evidence="2" key="1">
    <citation type="submission" date="2009-02" db="EMBL/GenBank/DDBJ databases">
        <title>The Genome Sequence of Ajellomyces capsulatus strain G186AR.</title>
        <authorList>
            <consortium name="The Broad Institute Genome Sequencing Platform"/>
            <person name="Champion M."/>
            <person name="Cuomo C."/>
            <person name="Ma L.-J."/>
            <person name="Henn M.R."/>
            <person name="Sil A."/>
            <person name="Goldman B."/>
            <person name="Young S.K."/>
            <person name="Kodira C.D."/>
            <person name="Zeng Q."/>
            <person name="Koehrsen M."/>
            <person name="Alvarado L."/>
            <person name="Berlin A."/>
            <person name="Borenstein D."/>
            <person name="Chen Z."/>
            <person name="Engels R."/>
            <person name="Freedman E."/>
            <person name="Gellesch M."/>
            <person name="Goldberg J."/>
            <person name="Griggs A."/>
            <person name="Gujja S."/>
            <person name="Heiman D."/>
            <person name="Hepburn T."/>
            <person name="Howarth C."/>
            <person name="Jen D."/>
            <person name="Larson L."/>
            <person name="Lewis B."/>
            <person name="Mehta T."/>
            <person name="Park D."/>
            <person name="Pearson M."/>
            <person name="Roberts A."/>
            <person name="Saif S."/>
            <person name="Shea T."/>
            <person name="Shenoy N."/>
            <person name="Sisk P."/>
            <person name="Stolte C."/>
            <person name="Sykes S."/>
            <person name="Walk T."/>
            <person name="White J."/>
            <person name="Yandava C."/>
            <person name="Klein B."/>
            <person name="McEwen J.G."/>
            <person name="Puccia R."/>
            <person name="Goldman G.H."/>
            <person name="Felipe M.S."/>
            <person name="Nino-Vega G."/>
            <person name="San-Blas G."/>
            <person name="Taylor J."/>
            <person name="Mendoza L."/>
            <person name="Galagan J."/>
            <person name="Nusbaum C."/>
            <person name="Birren B."/>
        </authorList>
    </citation>
    <scope>NUCLEOTIDE SEQUENCE</scope>
    <source>
        <strain evidence="2">G186AR</strain>
    </source>
</reference>
<evidence type="ECO:0000256" key="1">
    <source>
        <dbReference type="SAM" id="SignalP"/>
    </source>
</evidence>
<accession>C0NVW5</accession>
<protein>
    <submittedName>
        <fullName evidence="2">Uncharacterized protein</fullName>
    </submittedName>
</protein>